<proteinExistence type="predicted"/>
<dbReference type="AlphaFoldDB" id="A0A2M9H6I0"/>
<feature type="compositionally biased region" description="Polar residues" evidence="1">
    <location>
        <begin position="1"/>
        <end position="10"/>
    </location>
</feature>
<evidence type="ECO:0000256" key="2">
    <source>
        <dbReference type="SAM" id="Phobius"/>
    </source>
</evidence>
<keyword evidence="2" id="KW-1133">Transmembrane helix</keyword>
<feature type="compositionally biased region" description="Low complexity" evidence="1">
    <location>
        <begin position="210"/>
        <end position="248"/>
    </location>
</feature>
<evidence type="ECO:0000256" key="1">
    <source>
        <dbReference type="SAM" id="MobiDB-lite"/>
    </source>
</evidence>
<feature type="compositionally biased region" description="Pro residues" evidence="1">
    <location>
        <begin position="16"/>
        <end position="25"/>
    </location>
</feature>
<dbReference type="RefSeq" id="WP_100511625.1">
    <property type="nucleotide sequence ID" value="NZ_PEBI01000005.1"/>
</dbReference>
<feature type="transmembrane region" description="Helical" evidence="2">
    <location>
        <begin position="96"/>
        <end position="119"/>
    </location>
</feature>
<dbReference type="Proteomes" id="UP000229095">
    <property type="component" value="Unassembled WGS sequence"/>
</dbReference>
<feature type="region of interest" description="Disordered" evidence="1">
    <location>
        <begin position="1"/>
        <end position="51"/>
    </location>
</feature>
<dbReference type="EMBL" id="PEBI01000005">
    <property type="protein sequence ID" value="PJM72395.1"/>
    <property type="molecule type" value="Genomic_DNA"/>
</dbReference>
<feature type="compositionally biased region" description="Gly residues" evidence="1">
    <location>
        <begin position="193"/>
        <end position="202"/>
    </location>
</feature>
<protein>
    <recommendedName>
        <fullName evidence="3">Phage shock protein PspC N-terminal domain-containing protein</fullName>
    </recommendedName>
</protein>
<accession>A0A2M9H6I0</accession>
<name>A0A2M9H6I0_9BIFI</name>
<dbReference type="OrthoDB" id="7359894at2"/>
<sequence length="499" mass="52143">MTSPQHNNQSPFGGQTPPPYQPPQSQPQQPGMGQPGPQPTGPGQAMPNRMPNQPLGSRLFNWLRTLGLNRSTNRWLGGVSGAIANRLGWDPIIIRIIWFAFFCAAGFGALLYGVMWLLLPDERDGSILAEEAVVSARFPSSFWIAVVMIIIGCPGSVFVVPFVSIPVFVVLIIVAAVMANRNANAQGGSPATGNGGGFGGNGPFVPQSGPRPAAGAAMPNAAAGATGPTPQQPFAAQQPGPAAPGAAPRFRTVPPTAPVAAPMPPVVYRRKPAGPVVVGITSGLLILSLAALMWFLFFGGFADMPSPVMMICLWILGATFVLGIITIIVGFTGRKSGGLIPITILALICSLGAYAAMPTYTAVANHISGQYGESAIRATANYTSSDFYQLRSHGLQAVSSEVTVDLSDWRTVYPDSSDCPTGDFPIDAMSSTVHVIVPNGCWARSNMNLMFGTASTYDVSGASDVSNNLVLVGDAAFSSVSVTNSKSDSSGSYTDPYDY</sequence>
<feature type="transmembrane region" description="Helical" evidence="2">
    <location>
        <begin position="276"/>
        <end position="302"/>
    </location>
</feature>
<evidence type="ECO:0000259" key="3">
    <source>
        <dbReference type="Pfam" id="PF04024"/>
    </source>
</evidence>
<dbReference type="InterPro" id="IPR007168">
    <property type="entry name" value="Phageshock_PspC_N"/>
</dbReference>
<evidence type="ECO:0000313" key="4">
    <source>
        <dbReference type="EMBL" id="PJM72395.1"/>
    </source>
</evidence>
<feature type="region of interest" description="Disordered" evidence="1">
    <location>
        <begin position="190"/>
        <end position="248"/>
    </location>
</feature>
<keyword evidence="2" id="KW-0812">Transmembrane</keyword>
<gene>
    <name evidence="4" type="ORF">CS006_09665</name>
</gene>
<feature type="domain" description="Phage shock protein PspC N-terminal" evidence="3">
    <location>
        <begin position="69"/>
        <end position="122"/>
    </location>
</feature>
<comment type="caution">
    <text evidence="4">The sequence shown here is derived from an EMBL/GenBank/DDBJ whole genome shotgun (WGS) entry which is preliminary data.</text>
</comment>
<feature type="transmembrane region" description="Helical" evidence="2">
    <location>
        <begin position="142"/>
        <end position="175"/>
    </location>
</feature>
<dbReference type="Pfam" id="PF04024">
    <property type="entry name" value="PspC"/>
    <property type="match status" value="1"/>
</dbReference>
<evidence type="ECO:0000313" key="5">
    <source>
        <dbReference type="Proteomes" id="UP000229095"/>
    </source>
</evidence>
<keyword evidence="2" id="KW-0472">Membrane</keyword>
<organism evidence="4 5">
    <name type="scientific">Bifidobacterium primatium</name>
    <dbReference type="NCBI Taxonomy" id="2045438"/>
    <lineage>
        <taxon>Bacteria</taxon>
        <taxon>Bacillati</taxon>
        <taxon>Actinomycetota</taxon>
        <taxon>Actinomycetes</taxon>
        <taxon>Bifidobacteriales</taxon>
        <taxon>Bifidobacteriaceae</taxon>
        <taxon>Bifidobacterium</taxon>
    </lineage>
</organism>
<reference evidence="4 5" key="1">
    <citation type="submission" date="2017-10" db="EMBL/GenBank/DDBJ databases">
        <title>Draft genome sequences of strains TRE 1, TRE 9, TRE H and TRI 7, isolated from tamarins, belonging to four potential novel Bifidobacterium species.</title>
        <authorList>
            <person name="Mattarelli P."/>
            <person name="Modesto M."/>
            <person name="Puglisi E."/>
            <person name="Morelli L."/>
            <person name="Spezio C."/>
            <person name="Bonetti A."/>
            <person name="Sandri C."/>
        </authorList>
    </citation>
    <scope>NUCLEOTIDE SEQUENCE [LARGE SCALE GENOMIC DNA]</scope>
    <source>
        <strain evidence="5">TRE1</strain>
    </source>
</reference>
<keyword evidence="5" id="KW-1185">Reference proteome</keyword>
<feature type="transmembrane region" description="Helical" evidence="2">
    <location>
        <begin position="308"/>
        <end position="331"/>
    </location>
</feature>
<feature type="transmembrane region" description="Helical" evidence="2">
    <location>
        <begin position="338"/>
        <end position="357"/>
    </location>
</feature>